<dbReference type="InterPro" id="IPR036390">
    <property type="entry name" value="WH_DNA-bd_sf"/>
</dbReference>
<name>A0A917BEB3_9MICO</name>
<evidence type="ECO:0000313" key="3">
    <source>
        <dbReference type="Proteomes" id="UP000598775"/>
    </source>
</evidence>
<dbReference type="Gene3D" id="1.10.10.10">
    <property type="entry name" value="Winged helix-like DNA-binding domain superfamily/Winged helix DNA-binding domain"/>
    <property type="match status" value="1"/>
</dbReference>
<dbReference type="Pfam" id="PF12802">
    <property type="entry name" value="MarR_2"/>
    <property type="match status" value="1"/>
</dbReference>
<dbReference type="PANTHER" id="PTHR33164">
    <property type="entry name" value="TRANSCRIPTIONAL REGULATOR, MARR FAMILY"/>
    <property type="match status" value="1"/>
</dbReference>
<feature type="domain" description="HTH marR-type" evidence="1">
    <location>
        <begin position="32"/>
        <end position="168"/>
    </location>
</feature>
<evidence type="ECO:0000259" key="1">
    <source>
        <dbReference type="PROSITE" id="PS50995"/>
    </source>
</evidence>
<dbReference type="GO" id="GO:0006950">
    <property type="term" value="P:response to stress"/>
    <property type="evidence" value="ECO:0007669"/>
    <property type="project" value="TreeGrafter"/>
</dbReference>
<dbReference type="PANTHER" id="PTHR33164:SF99">
    <property type="entry name" value="MARR FAMILY REGULATORY PROTEIN"/>
    <property type="match status" value="1"/>
</dbReference>
<protein>
    <submittedName>
        <fullName evidence="2">MarR family transcriptional regulator</fullName>
    </submittedName>
</protein>
<reference evidence="2 3" key="1">
    <citation type="journal article" date="2014" name="Int. J. Syst. Evol. Microbiol.">
        <title>Complete genome sequence of Corynebacterium casei LMG S-19264T (=DSM 44701T), isolated from a smear-ripened cheese.</title>
        <authorList>
            <consortium name="US DOE Joint Genome Institute (JGI-PGF)"/>
            <person name="Walter F."/>
            <person name="Albersmeier A."/>
            <person name="Kalinowski J."/>
            <person name="Ruckert C."/>
        </authorList>
    </citation>
    <scope>NUCLEOTIDE SEQUENCE [LARGE SCALE GENOMIC DNA]</scope>
    <source>
        <strain evidence="2 3">CGMCC 1.12976</strain>
    </source>
</reference>
<comment type="caution">
    <text evidence="2">The sequence shown here is derived from an EMBL/GenBank/DDBJ whole genome shotgun (WGS) entry which is preliminary data.</text>
</comment>
<dbReference type="Proteomes" id="UP000598775">
    <property type="component" value="Unassembled WGS sequence"/>
</dbReference>
<evidence type="ECO:0000313" key="2">
    <source>
        <dbReference type="EMBL" id="GGF37592.1"/>
    </source>
</evidence>
<dbReference type="InterPro" id="IPR036388">
    <property type="entry name" value="WH-like_DNA-bd_sf"/>
</dbReference>
<dbReference type="SMART" id="SM00347">
    <property type="entry name" value="HTH_MARR"/>
    <property type="match status" value="1"/>
</dbReference>
<gene>
    <name evidence="2" type="ORF">GCM10011399_33160</name>
</gene>
<dbReference type="PRINTS" id="PR00598">
    <property type="entry name" value="HTHMARR"/>
</dbReference>
<dbReference type="EMBL" id="BMGP01000006">
    <property type="protein sequence ID" value="GGF37592.1"/>
    <property type="molecule type" value="Genomic_DNA"/>
</dbReference>
<dbReference type="GO" id="GO:0003700">
    <property type="term" value="F:DNA-binding transcription factor activity"/>
    <property type="evidence" value="ECO:0007669"/>
    <property type="project" value="InterPro"/>
</dbReference>
<proteinExistence type="predicted"/>
<dbReference type="SUPFAM" id="SSF46785">
    <property type="entry name" value="Winged helix' DNA-binding domain"/>
    <property type="match status" value="1"/>
</dbReference>
<accession>A0A917BEB3</accession>
<dbReference type="PROSITE" id="PS50995">
    <property type="entry name" value="HTH_MARR_2"/>
    <property type="match status" value="1"/>
</dbReference>
<dbReference type="InterPro" id="IPR000835">
    <property type="entry name" value="HTH_MarR-typ"/>
</dbReference>
<keyword evidence="3" id="KW-1185">Reference proteome</keyword>
<dbReference type="AlphaFoldDB" id="A0A917BEB3"/>
<organism evidence="2 3">
    <name type="scientific">Subtercola lobariae</name>
    <dbReference type="NCBI Taxonomy" id="1588641"/>
    <lineage>
        <taxon>Bacteria</taxon>
        <taxon>Bacillati</taxon>
        <taxon>Actinomycetota</taxon>
        <taxon>Actinomycetes</taxon>
        <taxon>Micrococcales</taxon>
        <taxon>Microbacteriaceae</taxon>
        <taxon>Subtercola</taxon>
    </lineage>
</organism>
<dbReference type="InterPro" id="IPR039422">
    <property type="entry name" value="MarR/SlyA-like"/>
</dbReference>
<sequence length="181" mass="20515">MPYREYTWLMVPAGENEARSGVASQRWLTPAELSAWTKFIAVVELLPGVLDSQLQRDSELTHFEYFTLAMLSETPHRTLRMSELAVRTNSTLPRLSHVASRLEARGYLERRPSDDDRRAINVSLTAEGWQKVRTAAPGHVDTVLATVITPLTPADITDLDRIMGRMLGRLDPENTFWAHDE</sequence>